<comment type="caution">
    <text evidence="1">The sequence shown here is derived from an EMBL/GenBank/DDBJ whole genome shotgun (WGS) entry which is preliminary data.</text>
</comment>
<organism evidence="1 2">
    <name type="scientific">Phyllosticta citriasiana</name>
    <dbReference type="NCBI Taxonomy" id="595635"/>
    <lineage>
        <taxon>Eukaryota</taxon>
        <taxon>Fungi</taxon>
        <taxon>Dikarya</taxon>
        <taxon>Ascomycota</taxon>
        <taxon>Pezizomycotina</taxon>
        <taxon>Dothideomycetes</taxon>
        <taxon>Dothideomycetes incertae sedis</taxon>
        <taxon>Botryosphaeriales</taxon>
        <taxon>Phyllostictaceae</taxon>
        <taxon>Phyllosticta</taxon>
    </lineage>
</organism>
<dbReference type="SUPFAM" id="SSF69304">
    <property type="entry name" value="Tricorn protease N-terminal domain"/>
    <property type="match status" value="1"/>
</dbReference>
<evidence type="ECO:0000313" key="1">
    <source>
        <dbReference type="EMBL" id="KAK7515537.1"/>
    </source>
</evidence>
<dbReference type="Pfam" id="PF07676">
    <property type="entry name" value="PD40"/>
    <property type="match status" value="1"/>
</dbReference>
<keyword evidence="2" id="KW-1185">Reference proteome</keyword>
<dbReference type="PANTHER" id="PTHR32161:SF8">
    <property type="entry name" value="DPP6 N-TERMINAL DOMAIN-LIKE PROTEIN"/>
    <property type="match status" value="1"/>
</dbReference>
<accession>A0ABR1KII1</accession>
<dbReference type="InterPro" id="IPR011659">
    <property type="entry name" value="WD40"/>
</dbReference>
<dbReference type="InterPro" id="IPR011042">
    <property type="entry name" value="6-blade_b-propeller_TolB-like"/>
</dbReference>
<reference evidence="1 2" key="1">
    <citation type="submission" date="2024-04" db="EMBL/GenBank/DDBJ databases">
        <title>Phyllosticta paracitricarpa is synonymous to the EU quarantine fungus P. citricarpa based on phylogenomic analyses.</title>
        <authorList>
            <consortium name="Lawrence Berkeley National Laboratory"/>
            <person name="Van Ingen-Buijs V.A."/>
            <person name="Van Westerhoven A.C."/>
            <person name="Haridas S."/>
            <person name="Skiadas P."/>
            <person name="Martin F."/>
            <person name="Groenewald J.Z."/>
            <person name="Crous P.W."/>
            <person name="Seidl M.F."/>
        </authorList>
    </citation>
    <scope>NUCLEOTIDE SEQUENCE [LARGE SCALE GENOMIC DNA]</scope>
    <source>
        <strain evidence="1 2">CBS 123371</strain>
    </source>
</reference>
<proteinExistence type="predicted"/>
<dbReference type="EMBL" id="JBBPHU010000007">
    <property type="protein sequence ID" value="KAK7515537.1"/>
    <property type="molecule type" value="Genomic_DNA"/>
</dbReference>
<evidence type="ECO:0000313" key="2">
    <source>
        <dbReference type="Proteomes" id="UP001363622"/>
    </source>
</evidence>
<gene>
    <name evidence="1" type="ORF">IWZ03DRAFT_442219</name>
</gene>
<protein>
    <submittedName>
        <fullName evidence="1">Uncharacterized protein</fullName>
    </submittedName>
</protein>
<name>A0ABR1KII1_9PEZI</name>
<dbReference type="Proteomes" id="UP001363622">
    <property type="component" value="Unassembled WGS sequence"/>
</dbReference>
<sequence length="331" mass="37047">MNASTDVFVIAGQAHVGVFESETAGDNEGLNYTNGATPFKKTSMPSPSWSPGGKQVVYEVTSFTPTRPMEKKLHSWDGDWEYRFTDVFPQLSNQGRLDITQKQLGNSWVITMDPDGNNMDLVFDTHTIGEIDASLVVQGLAGAFQPSCSPDPEARVFRTTSNSSFYEALTDGNVHSGFPSYSADGRYIVFRECGVRYGLRIIDLADKSKRFLTNATKNLPYWSPYGERIVFTRKTNSTNFDVCTIRPDGSDLRILTSSDANDAHAVWSHDGRILYNGGMCGFREECAVYDDRFQPYGQIMSMYADGSNKTTLTDSRWQGLMPLYVPKEYLY</sequence>
<dbReference type="Gene3D" id="2.120.10.30">
    <property type="entry name" value="TolB, C-terminal domain"/>
    <property type="match status" value="2"/>
</dbReference>
<dbReference type="PANTHER" id="PTHR32161">
    <property type="entry name" value="DPP6 N-TERMINAL DOMAIN-LIKE PROTEIN"/>
    <property type="match status" value="1"/>
</dbReference>